<dbReference type="EMBL" id="FOUY01000014">
    <property type="protein sequence ID" value="SFN45373.1"/>
    <property type="molecule type" value="Genomic_DNA"/>
</dbReference>
<dbReference type="AlphaFoldDB" id="A0A1I4Z5S9"/>
<keyword evidence="3" id="KW-1185">Reference proteome</keyword>
<name>A0A1I4Z5S9_PSUAM</name>
<organism evidence="2 3">
    <name type="scientific">Pseudonocardia ammonioxydans</name>
    <dbReference type="NCBI Taxonomy" id="260086"/>
    <lineage>
        <taxon>Bacteria</taxon>
        <taxon>Bacillati</taxon>
        <taxon>Actinomycetota</taxon>
        <taxon>Actinomycetes</taxon>
        <taxon>Pseudonocardiales</taxon>
        <taxon>Pseudonocardiaceae</taxon>
        <taxon>Pseudonocardia</taxon>
    </lineage>
</organism>
<evidence type="ECO:0000256" key="1">
    <source>
        <dbReference type="SAM" id="Phobius"/>
    </source>
</evidence>
<dbReference type="RefSeq" id="WP_093343440.1">
    <property type="nucleotide sequence ID" value="NZ_FOUY01000014.1"/>
</dbReference>
<protein>
    <submittedName>
        <fullName evidence="2">Uncharacterized protein</fullName>
    </submittedName>
</protein>
<dbReference type="Proteomes" id="UP000199614">
    <property type="component" value="Unassembled WGS sequence"/>
</dbReference>
<reference evidence="2 3" key="1">
    <citation type="submission" date="2016-10" db="EMBL/GenBank/DDBJ databases">
        <authorList>
            <person name="de Groot N.N."/>
        </authorList>
    </citation>
    <scope>NUCLEOTIDE SEQUENCE [LARGE SCALE GENOMIC DNA]</scope>
    <source>
        <strain evidence="2 3">CGMCC 4.1877</strain>
    </source>
</reference>
<feature type="transmembrane region" description="Helical" evidence="1">
    <location>
        <begin position="35"/>
        <end position="53"/>
    </location>
</feature>
<keyword evidence="1" id="KW-1133">Transmembrane helix</keyword>
<gene>
    <name evidence="2" type="ORF">SAMN05216207_1014104</name>
</gene>
<accession>A0A1I4Z5S9</accession>
<keyword evidence="1" id="KW-0812">Transmembrane</keyword>
<evidence type="ECO:0000313" key="2">
    <source>
        <dbReference type="EMBL" id="SFN45373.1"/>
    </source>
</evidence>
<evidence type="ECO:0000313" key="3">
    <source>
        <dbReference type="Proteomes" id="UP000199614"/>
    </source>
</evidence>
<sequence>MSSTAPTTAGHRPVLWVLLVLAVVANGTCSLLALPVAGSVFGLLALVSGGLLVRDHYRRRARTAAGR</sequence>
<proteinExistence type="predicted"/>
<dbReference type="STRING" id="260086.SAMN05216207_1014104"/>
<keyword evidence="1" id="KW-0472">Membrane</keyword>